<gene>
    <name evidence="2" type="ORF">FCC1311_076232</name>
</gene>
<evidence type="ECO:0000313" key="3">
    <source>
        <dbReference type="Proteomes" id="UP000241890"/>
    </source>
</evidence>
<feature type="region of interest" description="Disordered" evidence="1">
    <location>
        <begin position="20"/>
        <end position="101"/>
    </location>
</feature>
<proteinExistence type="predicted"/>
<name>A0A2R5GM60_9STRA</name>
<protein>
    <submittedName>
        <fullName evidence="2">Uncharacterized protein</fullName>
    </submittedName>
</protein>
<reference evidence="2 3" key="1">
    <citation type="submission" date="2017-12" db="EMBL/GenBank/DDBJ databases">
        <title>Sequencing, de novo assembly and annotation of complete genome of a new Thraustochytrid species, strain FCC1311.</title>
        <authorList>
            <person name="Sedici K."/>
            <person name="Godart F."/>
            <person name="Aiese Cigliano R."/>
            <person name="Sanseverino W."/>
            <person name="Barakat M."/>
            <person name="Ortet P."/>
            <person name="Marechal E."/>
            <person name="Cagnac O."/>
            <person name="Amato A."/>
        </authorList>
    </citation>
    <scope>NUCLEOTIDE SEQUENCE [LARGE SCALE GENOMIC DNA]</scope>
</reference>
<accession>A0A2R5GM60</accession>
<sequence>MSQSEKSVRKLSLARLGRSLALSAGSRRSASSKASSDASSRATGPSKVDLDDVYDPKAEEFQYENHRFEEADEDDEAEQTPEMDDEQDGKPQRKKTGVERETAEFLAELEFAETPRPSAVLRSFEDDLEGNLELDFHIERLKKASERSEKKKKKKQQMQAATMRGPIRGGTSLRRVKKAVGLE</sequence>
<feature type="compositionally biased region" description="Basic and acidic residues" evidence="1">
    <location>
        <begin position="48"/>
        <end position="69"/>
    </location>
</feature>
<comment type="caution">
    <text evidence="2">The sequence shown here is derived from an EMBL/GenBank/DDBJ whole genome shotgun (WGS) entry which is preliminary data.</text>
</comment>
<dbReference type="EMBL" id="BEYU01000097">
    <property type="protein sequence ID" value="GBG31399.1"/>
    <property type="molecule type" value="Genomic_DNA"/>
</dbReference>
<evidence type="ECO:0000313" key="2">
    <source>
        <dbReference type="EMBL" id="GBG31399.1"/>
    </source>
</evidence>
<dbReference type="Proteomes" id="UP000241890">
    <property type="component" value="Unassembled WGS sequence"/>
</dbReference>
<evidence type="ECO:0000256" key="1">
    <source>
        <dbReference type="SAM" id="MobiDB-lite"/>
    </source>
</evidence>
<feature type="compositionally biased region" description="Basic and acidic residues" evidence="1">
    <location>
        <begin position="88"/>
        <end position="101"/>
    </location>
</feature>
<feature type="compositionally biased region" description="Basic residues" evidence="1">
    <location>
        <begin position="174"/>
        <end position="183"/>
    </location>
</feature>
<feature type="compositionally biased region" description="Low complexity" evidence="1">
    <location>
        <begin position="20"/>
        <end position="42"/>
    </location>
</feature>
<feature type="region of interest" description="Disordered" evidence="1">
    <location>
        <begin position="144"/>
        <end position="183"/>
    </location>
</feature>
<organism evidence="2 3">
    <name type="scientific">Hondaea fermentalgiana</name>
    <dbReference type="NCBI Taxonomy" id="2315210"/>
    <lineage>
        <taxon>Eukaryota</taxon>
        <taxon>Sar</taxon>
        <taxon>Stramenopiles</taxon>
        <taxon>Bigyra</taxon>
        <taxon>Labyrinthulomycetes</taxon>
        <taxon>Thraustochytrida</taxon>
        <taxon>Thraustochytriidae</taxon>
        <taxon>Hondaea</taxon>
    </lineage>
</organism>
<dbReference type="AlphaFoldDB" id="A0A2R5GM60"/>
<keyword evidence="3" id="KW-1185">Reference proteome</keyword>
<feature type="compositionally biased region" description="Acidic residues" evidence="1">
    <location>
        <begin position="70"/>
        <end position="87"/>
    </location>
</feature>
<dbReference type="InParanoid" id="A0A2R5GM60"/>